<comment type="caution">
    <text evidence="3">The sequence shown here is derived from an EMBL/GenBank/DDBJ whole genome shotgun (WGS) entry which is preliminary data.</text>
</comment>
<feature type="signal peptide" evidence="2">
    <location>
        <begin position="1"/>
        <end position="15"/>
    </location>
</feature>
<reference evidence="3" key="1">
    <citation type="submission" date="2021-01" db="EMBL/GenBank/DDBJ databases">
        <authorList>
            <consortium name="Genoscope - CEA"/>
            <person name="William W."/>
        </authorList>
    </citation>
    <scope>NUCLEOTIDE SEQUENCE</scope>
</reference>
<evidence type="ECO:0000313" key="4">
    <source>
        <dbReference type="Proteomes" id="UP000688137"/>
    </source>
</evidence>
<accession>A0A8S1KTD2</accession>
<name>A0A8S1KTD2_PARPR</name>
<feature type="chain" id="PRO_5035712860" evidence="2">
    <location>
        <begin position="16"/>
        <end position="362"/>
    </location>
</feature>
<protein>
    <submittedName>
        <fullName evidence="3">Uncharacterized protein</fullName>
    </submittedName>
</protein>
<keyword evidence="2" id="KW-0732">Signal</keyword>
<dbReference type="AlphaFoldDB" id="A0A8S1KTD2"/>
<proteinExistence type="predicted"/>
<dbReference type="EMBL" id="CAJJDM010000027">
    <property type="protein sequence ID" value="CAD8058800.1"/>
    <property type="molecule type" value="Genomic_DNA"/>
</dbReference>
<evidence type="ECO:0000256" key="1">
    <source>
        <dbReference type="SAM" id="Coils"/>
    </source>
</evidence>
<evidence type="ECO:0000256" key="2">
    <source>
        <dbReference type="SAM" id="SignalP"/>
    </source>
</evidence>
<evidence type="ECO:0000313" key="3">
    <source>
        <dbReference type="EMBL" id="CAD8058800.1"/>
    </source>
</evidence>
<sequence>MRVYALLCIIAIVYCTQTTNQASMFEEQLGQLTKSKLGKTILNMISLQQFTEVDFSPLFTAIDDIVASTQQAKQDETEQLDSYFQQFLSDSEFYTNQVTEYSTEVAQHQSDITTFKKDRNSLQQSLYDKNQQLSDSLRNQAQLQKTVQNNDQAISKKTAEYDQSISIVDQVIAKLQLVKQSSFIEINKEDLAVSTATFSRRLSEVSHLPHLFEPLSKVLIQMSTSGFADQEQAGNAIKLLNSLREDLVATKQALLMNAQLEKDTNNELLTSLEENINLLNNEIIPQLKGDIETKDGEIATKQELLKDAQSNLDTAQSNLDNVNAGWIARQQQNKQLNDGWDNELMLLSQAESALERGGIRRQ</sequence>
<keyword evidence="4" id="KW-1185">Reference proteome</keyword>
<dbReference type="Proteomes" id="UP000688137">
    <property type="component" value="Unassembled WGS sequence"/>
</dbReference>
<gene>
    <name evidence="3" type="ORF">PPRIM_AZ9-3.1.T0280024</name>
</gene>
<feature type="coiled-coil region" evidence="1">
    <location>
        <begin position="255"/>
        <end position="325"/>
    </location>
</feature>
<dbReference type="OMA" id="VAIVYCT"/>
<keyword evidence="1" id="KW-0175">Coiled coil</keyword>
<organism evidence="3 4">
    <name type="scientific">Paramecium primaurelia</name>
    <dbReference type="NCBI Taxonomy" id="5886"/>
    <lineage>
        <taxon>Eukaryota</taxon>
        <taxon>Sar</taxon>
        <taxon>Alveolata</taxon>
        <taxon>Ciliophora</taxon>
        <taxon>Intramacronucleata</taxon>
        <taxon>Oligohymenophorea</taxon>
        <taxon>Peniculida</taxon>
        <taxon>Parameciidae</taxon>
        <taxon>Paramecium</taxon>
    </lineage>
</organism>